<dbReference type="AlphaFoldDB" id="A0A9Q3YGH5"/>
<evidence type="ECO:0000313" key="2">
    <source>
        <dbReference type="Proteomes" id="UP000726777"/>
    </source>
</evidence>
<accession>A0A9Q3YGH5</accession>
<gene>
    <name evidence="1" type="ORF">IB292_03150</name>
</gene>
<dbReference type="Proteomes" id="UP000726777">
    <property type="component" value="Unassembled WGS sequence"/>
</dbReference>
<organism evidence="1 2">
    <name type="scientific">Vibrio parahaemolyticus</name>
    <dbReference type="NCBI Taxonomy" id="670"/>
    <lineage>
        <taxon>Bacteria</taxon>
        <taxon>Pseudomonadati</taxon>
        <taxon>Pseudomonadota</taxon>
        <taxon>Gammaproteobacteria</taxon>
        <taxon>Vibrionales</taxon>
        <taxon>Vibrionaceae</taxon>
        <taxon>Vibrio</taxon>
    </lineage>
</organism>
<proteinExistence type="predicted"/>
<dbReference type="RefSeq" id="WP_228085702.1">
    <property type="nucleotide sequence ID" value="NZ_JACVHL010000002.1"/>
</dbReference>
<protein>
    <submittedName>
        <fullName evidence="1">DUF2491 family protein</fullName>
    </submittedName>
</protein>
<evidence type="ECO:0000313" key="1">
    <source>
        <dbReference type="EMBL" id="MCC3804029.1"/>
    </source>
</evidence>
<comment type="caution">
    <text evidence="1">The sequence shown here is derived from an EMBL/GenBank/DDBJ whole genome shotgun (WGS) entry which is preliminary data.</text>
</comment>
<sequence length="217" mass="24871">MFRKLKKIFGAEPAPEPSQPEKPQLPQVLGLHLGGTFTLDAIKLRSLESSLIIEGASPEQRIEAVGVVDLDERRKIVRYYTDDEGFLQIQLEDNEIIEIILWYFYETKGILDADWQPLLRDKVAIGQYELEGHQFSQSFEGNKPEVITEKTYFKNGTESETDQFFMPYIREIESHHASVELLLVCAEEKRNKVSGNLEHELVISTGVHLNPIDIKNN</sequence>
<reference evidence="1" key="1">
    <citation type="submission" date="2020-09" db="EMBL/GenBank/DDBJ databases">
        <title>Genome sequence of Vibrio parahaemolyticus isolates.</title>
        <authorList>
            <person name="Hammerl J.A."/>
            <person name="Strauch E."/>
        </authorList>
    </citation>
    <scope>NUCLEOTIDE SEQUENCE</scope>
    <source>
        <strain evidence="1">17-VB00146</strain>
    </source>
</reference>
<name>A0A9Q3YGH5_VIBPH</name>
<dbReference type="Pfam" id="PF10679">
    <property type="entry name" value="DUF2491"/>
    <property type="match status" value="1"/>
</dbReference>
<dbReference type="InterPro" id="IPR019621">
    <property type="entry name" value="DUF2491"/>
</dbReference>
<dbReference type="EMBL" id="JACVHL010000002">
    <property type="protein sequence ID" value="MCC3804029.1"/>
    <property type="molecule type" value="Genomic_DNA"/>
</dbReference>